<evidence type="ECO:0000313" key="8">
    <source>
        <dbReference type="Proteomes" id="UP000271678"/>
    </source>
</evidence>
<feature type="DNA-binding region" description="H-T-H motif" evidence="4">
    <location>
        <begin position="44"/>
        <end position="63"/>
    </location>
</feature>
<name>A0A3M9M190_9MICO</name>
<evidence type="ECO:0000256" key="3">
    <source>
        <dbReference type="ARBA" id="ARBA00023163"/>
    </source>
</evidence>
<dbReference type="PROSITE" id="PS50977">
    <property type="entry name" value="HTH_TETR_2"/>
    <property type="match status" value="1"/>
</dbReference>
<dbReference type="GO" id="GO:0000976">
    <property type="term" value="F:transcription cis-regulatory region binding"/>
    <property type="evidence" value="ECO:0007669"/>
    <property type="project" value="TreeGrafter"/>
</dbReference>
<keyword evidence="2 4" id="KW-0238">DNA-binding</keyword>
<dbReference type="PANTHER" id="PTHR30055">
    <property type="entry name" value="HTH-TYPE TRANSCRIPTIONAL REGULATOR RUTR"/>
    <property type="match status" value="1"/>
</dbReference>
<accession>A0A3M9M190</accession>
<dbReference type="Proteomes" id="UP000271678">
    <property type="component" value="Unassembled WGS sequence"/>
</dbReference>
<evidence type="ECO:0000256" key="4">
    <source>
        <dbReference type="PROSITE-ProRule" id="PRU00335"/>
    </source>
</evidence>
<keyword evidence="1" id="KW-0805">Transcription regulation</keyword>
<evidence type="ECO:0000256" key="5">
    <source>
        <dbReference type="SAM" id="MobiDB-lite"/>
    </source>
</evidence>
<evidence type="ECO:0000256" key="2">
    <source>
        <dbReference type="ARBA" id="ARBA00023125"/>
    </source>
</evidence>
<proteinExistence type="predicted"/>
<dbReference type="PANTHER" id="PTHR30055:SF234">
    <property type="entry name" value="HTH-TYPE TRANSCRIPTIONAL REGULATOR BETI"/>
    <property type="match status" value="1"/>
</dbReference>
<dbReference type="SUPFAM" id="SSF46689">
    <property type="entry name" value="Homeodomain-like"/>
    <property type="match status" value="1"/>
</dbReference>
<dbReference type="InterPro" id="IPR009057">
    <property type="entry name" value="Homeodomain-like_sf"/>
</dbReference>
<dbReference type="GO" id="GO:0003700">
    <property type="term" value="F:DNA-binding transcription factor activity"/>
    <property type="evidence" value="ECO:0007669"/>
    <property type="project" value="TreeGrafter"/>
</dbReference>
<dbReference type="InterPro" id="IPR001647">
    <property type="entry name" value="HTH_TetR"/>
</dbReference>
<dbReference type="InterPro" id="IPR050109">
    <property type="entry name" value="HTH-type_TetR-like_transc_reg"/>
</dbReference>
<keyword evidence="8" id="KW-1185">Reference proteome</keyword>
<comment type="caution">
    <text evidence="7">The sequence shown here is derived from an EMBL/GenBank/DDBJ whole genome shotgun (WGS) entry which is preliminary data.</text>
</comment>
<evidence type="ECO:0000259" key="6">
    <source>
        <dbReference type="PROSITE" id="PS50977"/>
    </source>
</evidence>
<feature type="region of interest" description="Disordered" evidence="5">
    <location>
        <begin position="1"/>
        <end position="20"/>
    </location>
</feature>
<dbReference type="Gene3D" id="1.10.357.10">
    <property type="entry name" value="Tetracycline Repressor, domain 2"/>
    <property type="match status" value="1"/>
</dbReference>
<dbReference type="EMBL" id="RJJQ01000021">
    <property type="protein sequence ID" value="RNI19007.1"/>
    <property type="molecule type" value="Genomic_DNA"/>
</dbReference>
<dbReference type="Pfam" id="PF00440">
    <property type="entry name" value="TetR_N"/>
    <property type="match status" value="1"/>
</dbReference>
<gene>
    <name evidence="7" type="ORF">EFY87_17270</name>
</gene>
<dbReference type="OrthoDB" id="8220622at2"/>
<organism evidence="7 8">
    <name type="scientific">Flexivirga caeni</name>
    <dbReference type="NCBI Taxonomy" id="2294115"/>
    <lineage>
        <taxon>Bacteria</taxon>
        <taxon>Bacillati</taxon>
        <taxon>Actinomycetota</taxon>
        <taxon>Actinomycetes</taxon>
        <taxon>Micrococcales</taxon>
        <taxon>Dermacoccaceae</taxon>
        <taxon>Flexivirga</taxon>
    </lineage>
</organism>
<feature type="domain" description="HTH tetR-type" evidence="6">
    <location>
        <begin position="21"/>
        <end position="81"/>
    </location>
</feature>
<dbReference type="RefSeq" id="WP_123272731.1">
    <property type="nucleotide sequence ID" value="NZ_RJJQ01000021.1"/>
</dbReference>
<keyword evidence="3" id="KW-0804">Transcription</keyword>
<dbReference type="AlphaFoldDB" id="A0A3M9M190"/>
<evidence type="ECO:0000313" key="7">
    <source>
        <dbReference type="EMBL" id="RNI19007.1"/>
    </source>
</evidence>
<sequence>MGEVIDSRDNRQQPTDLDVHAGRRHDLAVAALHTWSEHGYSQVSVRNVARRTRFSHGMVHYYFQSKDALVAECVRLIADAHIFAADCSGAAGVTDYSGRLAGALSESFRTHRRLHRVRYDLRNQSQFEPRLRPFAAVVEDDRARWQRDVQRRYEALGWHFDPPFELLAEQVDALVERAVRADLLGSDLDNAAAELHEDLLRVLPKDEAVR</sequence>
<evidence type="ECO:0000256" key="1">
    <source>
        <dbReference type="ARBA" id="ARBA00023015"/>
    </source>
</evidence>
<protein>
    <submittedName>
        <fullName evidence="7">TetR/AcrR family transcriptional regulator</fullName>
    </submittedName>
</protein>
<reference evidence="7 8" key="1">
    <citation type="submission" date="2018-11" db="EMBL/GenBank/DDBJ databases">
        <title>Draft genome of Simplicispira Flexivirga sp. BO-16.</title>
        <authorList>
            <person name="Im W.T."/>
        </authorList>
    </citation>
    <scope>NUCLEOTIDE SEQUENCE [LARGE SCALE GENOMIC DNA]</scope>
    <source>
        <strain evidence="7 8">BO-16</strain>
    </source>
</reference>